<evidence type="ECO:0000313" key="1">
    <source>
        <dbReference type="EMBL" id="PON61804.1"/>
    </source>
</evidence>
<dbReference type="OrthoDB" id="1750908at2759"/>
<reference evidence="2" key="1">
    <citation type="submission" date="2016-06" db="EMBL/GenBank/DDBJ databases">
        <title>Parallel loss of symbiosis genes in relatives of nitrogen-fixing non-legume Parasponia.</title>
        <authorList>
            <person name="Van Velzen R."/>
            <person name="Holmer R."/>
            <person name="Bu F."/>
            <person name="Rutten L."/>
            <person name="Van Zeijl A."/>
            <person name="Liu W."/>
            <person name="Santuari L."/>
            <person name="Cao Q."/>
            <person name="Sharma T."/>
            <person name="Shen D."/>
            <person name="Roswanjaya Y."/>
            <person name="Wardhani T."/>
            <person name="Kalhor M.S."/>
            <person name="Jansen J."/>
            <person name="Van den Hoogen J."/>
            <person name="Gungor B."/>
            <person name="Hartog M."/>
            <person name="Hontelez J."/>
            <person name="Verver J."/>
            <person name="Yang W.-C."/>
            <person name="Schijlen E."/>
            <person name="Repin R."/>
            <person name="Schilthuizen M."/>
            <person name="Schranz E."/>
            <person name="Heidstra R."/>
            <person name="Miyata K."/>
            <person name="Fedorova E."/>
            <person name="Kohlen W."/>
            <person name="Bisseling T."/>
            <person name="Smit S."/>
            <person name="Geurts R."/>
        </authorList>
    </citation>
    <scope>NUCLEOTIDE SEQUENCE [LARGE SCALE GENOMIC DNA]</scope>
    <source>
        <strain evidence="2">cv. RG33-2</strain>
    </source>
</reference>
<dbReference type="EMBL" id="JXTC01000353">
    <property type="protein sequence ID" value="PON61804.1"/>
    <property type="molecule type" value="Genomic_DNA"/>
</dbReference>
<proteinExistence type="predicted"/>
<dbReference type="Proteomes" id="UP000237000">
    <property type="component" value="Unassembled WGS sequence"/>
</dbReference>
<dbReference type="InParanoid" id="A0A2P5CL81"/>
<name>A0A2P5CL81_TREOI</name>
<sequence length="61" mass="7327">MEIPLSYNHTVDRRIWHFETNDIYSVRSGYKAIIEAQGRPNSSDPDHIKGWWKKLWNMKLP</sequence>
<comment type="caution">
    <text evidence="1">The sequence shown here is derived from an EMBL/GenBank/DDBJ whole genome shotgun (WGS) entry which is preliminary data.</text>
</comment>
<protein>
    <submittedName>
        <fullName evidence="1">Uncharacterized protein</fullName>
    </submittedName>
</protein>
<dbReference type="AlphaFoldDB" id="A0A2P5CL81"/>
<keyword evidence="2" id="KW-1185">Reference proteome</keyword>
<gene>
    <name evidence="1" type="ORF">TorRG33x02_280940</name>
</gene>
<evidence type="ECO:0000313" key="2">
    <source>
        <dbReference type="Proteomes" id="UP000237000"/>
    </source>
</evidence>
<accession>A0A2P5CL81</accession>
<organism evidence="1 2">
    <name type="scientific">Trema orientale</name>
    <name type="common">Charcoal tree</name>
    <name type="synonym">Celtis orientalis</name>
    <dbReference type="NCBI Taxonomy" id="63057"/>
    <lineage>
        <taxon>Eukaryota</taxon>
        <taxon>Viridiplantae</taxon>
        <taxon>Streptophyta</taxon>
        <taxon>Embryophyta</taxon>
        <taxon>Tracheophyta</taxon>
        <taxon>Spermatophyta</taxon>
        <taxon>Magnoliopsida</taxon>
        <taxon>eudicotyledons</taxon>
        <taxon>Gunneridae</taxon>
        <taxon>Pentapetalae</taxon>
        <taxon>rosids</taxon>
        <taxon>fabids</taxon>
        <taxon>Rosales</taxon>
        <taxon>Cannabaceae</taxon>
        <taxon>Trema</taxon>
    </lineage>
</organism>